<dbReference type="InterPro" id="IPR050952">
    <property type="entry name" value="TRIM-NHL_E3_ligases"/>
</dbReference>
<evidence type="ECO:0000256" key="3">
    <source>
        <dbReference type="ARBA" id="ARBA00022771"/>
    </source>
</evidence>
<dbReference type="AlphaFoldDB" id="A0AAV7JQA1"/>
<dbReference type="GO" id="GO:0008270">
    <property type="term" value="F:zinc ion binding"/>
    <property type="evidence" value="ECO:0007669"/>
    <property type="project" value="UniProtKB-KW"/>
</dbReference>
<dbReference type="Gene3D" id="2.120.10.30">
    <property type="entry name" value="TolB, C-terminal domain"/>
    <property type="match status" value="1"/>
</dbReference>
<dbReference type="EMBL" id="JAKMXF010000308">
    <property type="protein sequence ID" value="KAI6651021.1"/>
    <property type="molecule type" value="Genomic_DNA"/>
</dbReference>
<dbReference type="SUPFAM" id="SSF57850">
    <property type="entry name" value="RING/U-box"/>
    <property type="match status" value="1"/>
</dbReference>
<dbReference type="GO" id="GO:0043161">
    <property type="term" value="P:proteasome-mediated ubiquitin-dependent protein catabolic process"/>
    <property type="evidence" value="ECO:0007669"/>
    <property type="project" value="TreeGrafter"/>
</dbReference>
<reference evidence="10 11" key="1">
    <citation type="journal article" date="2023" name="BMC Biol.">
        <title>The compact genome of the sponge Oopsacas minuta (Hexactinellida) is lacking key metazoan core genes.</title>
        <authorList>
            <person name="Santini S."/>
            <person name="Schenkelaars Q."/>
            <person name="Jourda C."/>
            <person name="Duchesne M."/>
            <person name="Belahbib H."/>
            <person name="Rocher C."/>
            <person name="Selva M."/>
            <person name="Riesgo A."/>
            <person name="Vervoort M."/>
            <person name="Leys S.P."/>
            <person name="Kodjabachian L."/>
            <person name="Le Bivic A."/>
            <person name="Borchiellini C."/>
            <person name="Claverie J.M."/>
            <person name="Renard E."/>
        </authorList>
    </citation>
    <scope>NUCLEOTIDE SEQUENCE [LARGE SCALE GENOMIC DNA]</scope>
    <source>
        <strain evidence="10">SPO-2</strain>
    </source>
</reference>
<keyword evidence="7" id="KW-0175">Coiled coil</keyword>
<dbReference type="CDD" id="cd05819">
    <property type="entry name" value="NHL"/>
    <property type="match status" value="1"/>
</dbReference>
<dbReference type="InterPro" id="IPR001841">
    <property type="entry name" value="Znf_RING"/>
</dbReference>
<dbReference type="Pfam" id="PF01436">
    <property type="entry name" value="NHL"/>
    <property type="match status" value="3"/>
</dbReference>
<dbReference type="PROSITE" id="PS51125">
    <property type="entry name" value="NHL"/>
    <property type="match status" value="3"/>
</dbReference>
<dbReference type="GO" id="GO:0061630">
    <property type="term" value="F:ubiquitin protein ligase activity"/>
    <property type="evidence" value="ECO:0007669"/>
    <property type="project" value="TreeGrafter"/>
</dbReference>
<keyword evidence="4" id="KW-0862">Zinc</keyword>
<dbReference type="PROSITE" id="PS00518">
    <property type="entry name" value="ZF_RING_1"/>
    <property type="match status" value="1"/>
</dbReference>
<feature type="compositionally biased region" description="Low complexity" evidence="8">
    <location>
        <begin position="163"/>
        <end position="192"/>
    </location>
</feature>
<dbReference type="PROSITE" id="PS50089">
    <property type="entry name" value="ZF_RING_2"/>
    <property type="match status" value="1"/>
</dbReference>
<feature type="region of interest" description="Disordered" evidence="8">
    <location>
        <begin position="154"/>
        <end position="192"/>
    </location>
</feature>
<keyword evidence="2" id="KW-0677">Repeat</keyword>
<feature type="repeat" description="NHL" evidence="6">
    <location>
        <begin position="272"/>
        <end position="313"/>
    </location>
</feature>
<protein>
    <recommendedName>
        <fullName evidence="9">RING-type domain-containing protein</fullName>
    </recommendedName>
</protein>
<organism evidence="10 11">
    <name type="scientific">Oopsacas minuta</name>
    <dbReference type="NCBI Taxonomy" id="111878"/>
    <lineage>
        <taxon>Eukaryota</taxon>
        <taxon>Metazoa</taxon>
        <taxon>Porifera</taxon>
        <taxon>Hexactinellida</taxon>
        <taxon>Hexasterophora</taxon>
        <taxon>Lyssacinosida</taxon>
        <taxon>Leucopsacidae</taxon>
        <taxon>Oopsacas</taxon>
    </lineage>
</organism>
<evidence type="ECO:0000256" key="8">
    <source>
        <dbReference type="SAM" id="MobiDB-lite"/>
    </source>
</evidence>
<keyword evidence="1" id="KW-0479">Metal-binding</keyword>
<evidence type="ECO:0000256" key="7">
    <source>
        <dbReference type="SAM" id="Coils"/>
    </source>
</evidence>
<dbReference type="GO" id="GO:0000209">
    <property type="term" value="P:protein polyubiquitination"/>
    <property type="evidence" value="ECO:0007669"/>
    <property type="project" value="TreeGrafter"/>
</dbReference>
<dbReference type="PANTHER" id="PTHR24104">
    <property type="entry name" value="E3 UBIQUITIN-PROTEIN LIGASE NHLRC1-RELATED"/>
    <property type="match status" value="1"/>
</dbReference>
<dbReference type="Gene3D" id="3.30.40.10">
    <property type="entry name" value="Zinc/RING finger domain, C3HC4 (zinc finger)"/>
    <property type="match status" value="1"/>
</dbReference>
<dbReference type="PANTHER" id="PTHR24104:SF25">
    <property type="entry name" value="PROTEIN LIN-41"/>
    <property type="match status" value="1"/>
</dbReference>
<evidence type="ECO:0000256" key="5">
    <source>
        <dbReference type="PROSITE-ProRule" id="PRU00175"/>
    </source>
</evidence>
<dbReference type="InterPro" id="IPR001258">
    <property type="entry name" value="NHL_repeat"/>
</dbReference>
<keyword evidence="3 5" id="KW-0863">Zinc-finger</keyword>
<evidence type="ECO:0000256" key="1">
    <source>
        <dbReference type="ARBA" id="ARBA00022723"/>
    </source>
</evidence>
<dbReference type="InterPro" id="IPR013083">
    <property type="entry name" value="Znf_RING/FYVE/PHD"/>
</dbReference>
<evidence type="ECO:0000256" key="6">
    <source>
        <dbReference type="PROSITE-ProRule" id="PRU00504"/>
    </source>
</evidence>
<evidence type="ECO:0000259" key="9">
    <source>
        <dbReference type="PROSITE" id="PS50089"/>
    </source>
</evidence>
<proteinExistence type="predicted"/>
<dbReference type="Proteomes" id="UP001165289">
    <property type="component" value="Unassembled WGS sequence"/>
</dbReference>
<feature type="repeat" description="NHL" evidence="6">
    <location>
        <begin position="503"/>
        <end position="543"/>
    </location>
</feature>
<evidence type="ECO:0000256" key="2">
    <source>
        <dbReference type="ARBA" id="ARBA00022737"/>
    </source>
</evidence>
<feature type="repeat" description="NHL" evidence="6">
    <location>
        <begin position="363"/>
        <end position="406"/>
    </location>
</feature>
<sequence>MQTQSKVIEEIQEFFSCSGCKKLQKSGHILMCSHLICTGCLPSHFVHQFHCPACKRDTLITPHAFYGILTDQKDMKKGCKQFQDNFLQFAEEQDAAFADQLEDKIREIEQTYAAKIKELIEEKETKIKIIRKEHSDQLGDVSRRNSKVKEILKDVIDEKPEVSSGSQSDSSPSSSPAPTASPTHPSSPTSAADMSIDAQVNDSSYANQLVMRKAYQRKHRQGDRKAFKLRRGAFKHEETCPIITSPVKQECIFPEDGPTHFTKSGIQQPTIIFGKRGNAADKFKYPRGLAVDISGDIFVVDSENPCIRVWSSEGDYKHSFGNIGNEKDEFGNPWGITIYQEKVYVTDIEKHKIFVYKTNGKYVTSFGKEGVSLNCLKQPRGIFASEEGDIYVADSENNRIQVFSESLKHKCFIGDDHLVKPRDVFVDENENTFVLDWGSTCIHVYNTDGELQREFGIIGNDCGQLIQPWFFTMDKFEQLILSDGKAYKQEHCLKVFSIEGKYKYSIGAKGGKPGMFVLPRGIRLNESGRLIVSDSVNHRVQIF</sequence>
<name>A0AAV7JQA1_9METZ</name>
<gene>
    <name evidence="10" type="ORF">LOD99_5598</name>
</gene>
<evidence type="ECO:0000256" key="4">
    <source>
        <dbReference type="ARBA" id="ARBA00022833"/>
    </source>
</evidence>
<dbReference type="InterPro" id="IPR017907">
    <property type="entry name" value="Znf_RING_CS"/>
</dbReference>
<evidence type="ECO:0000313" key="11">
    <source>
        <dbReference type="Proteomes" id="UP001165289"/>
    </source>
</evidence>
<accession>A0AAV7JQA1</accession>
<dbReference type="SUPFAM" id="SSF101898">
    <property type="entry name" value="NHL repeat"/>
    <property type="match status" value="1"/>
</dbReference>
<feature type="coiled-coil region" evidence="7">
    <location>
        <begin position="98"/>
        <end position="133"/>
    </location>
</feature>
<dbReference type="InterPro" id="IPR011042">
    <property type="entry name" value="6-blade_b-propeller_TolB-like"/>
</dbReference>
<keyword evidence="11" id="KW-1185">Reference proteome</keyword>
<comment type="caution">
    <text evidence="10">The sequence shown here is derived from an EMBL/GenBank/DDBJ whole genome shotgun (WGS) entry which is preliminary data.</text>
</comment>
<feature type="domain" description="RING-type" evidence="9">
    <location>
        <begin position="17"/>
        <end position="55"/>
    </location>
</feature>
<evidence type="ECO:0000313" key="10">
    <source>
        <dbReference type="EMBL" id="KAI6651021.1"/>
    </source>
</evidence>